<dbReference type="CDD" id="cd17766">
    <property type="entry name" value="futalosine_nucleosidase_MqnB"/>
    <property type="match status" value="1"/>
</dbReference>
<dbReference type="GO" id="GO:0008930">
    <property type="term" value="F:methylthioadenosine nucleosidase activity"/>
    <property type="evidence" value="ECO:0007669"/>
    <property type="project" value="TreeGrafter"/>
</dbReference>
<dbReference type="InterPro" id="IPR000845">
    <property type="entry name" value="Nucleoside_phosphorylase_d"/>
</dbReference>
<comment type="similarity">
    <text evidence="1">Belongs to the PNP/UDP phosphorylase family. Futalosine hydrolase subfamily.</text>
</comment>
<keyword evidence="5" id="KW-1185">Reference proteome</keyword>
<dbReference type="UniPathway" id="UPA00079"/>
<accession>A0A7R7DJF7</accession>
<dbReference type="NCBIfam" id="NF006087">
    <property type="entry name" value="PRK08236.1"/>
    <property type="match status" value="1"/>
</dbReference>
<feature type="domain" description="Nucleoside phosphorylase" evidence="3">
    <location>
        <begin position="37"/>
        <end position="203"/>
    </location>
</feature>
<dbReference type="KEGG" id="atl:Athai_03370"/>
<sequence>MLPRLLIATAVAAERDAVLAGLGGATVLPDPLAPNAAEVTVVEVGVGPTQAAAGTSREIATAIADSAPYQAVICAGIAGGYPGRAEIGDVVVATASIAADLGAESPGGFIPVDELGFGVSRFAADPTLFPLPAGAIGGEILSVSTATGTAETCAALTTRFPEAVAEAMEGFGVATAAAQQGLPFAEVRAISNLVGPRDTASWRFDLALAALTRTFSIQGVA</sequence>
<dbReference type="GO" id="GO:0005829">
    <property type="term" value="C:cytosol"/>
    <property type="evidence" value="ECO:0007669"/>
    <property type="project" value="TreeGrafter"/>
</dbReference>
<evidence type="ECO:0000256" key="1">
    <source>
        <dbReference type="HAMAP-Rule" id="MF_00991"/>
    </source>
</evidence>
<comment type="catalytic activity">
    <reaction evidence="1">
        <text>futalosine + H2O = dehypoxanthine futalosine + hypoxanthine</text>
        <dbReference type="Rhea" id="RHEA:25904"/>
        <dbReference type="ChEBI" id="CHEBI:15377"/>
        <dbReference type="ChEBI" id="CHEBI:17368"/>
        <dbReference type="ChEBI" id="CHEBI:58863"/>
        <dbReference type="ChEBI" id="CHEBI:58864"/>
        <dbReference type="EC" id="3.2.2.26"/>
    </reaction>
</comment>
<dbReference type="EC" id="3.2.2.26" evidence="1 2"/>
<dbReference type="PANTHER" id="PTHR46832:SF2">
    <property type="entry name" value="FUTALOSINE HYDROLASE"/>
    <property type="match status" value="1"/>
</dbReference>
<dbReference type="EMBL" id="AP023355">
    <property type="protein sequence ID" value="BCJ32834.1"/>
    <property type="molecule type" value="Genomic_DNA"/>
</dbReference>
<dbReference type="NCBIfam" id="TIGR03664">
    <property type="entry name" value="fut_nucase"/>
    <property type="match status" value="1"/>
</dbReference>
<name>A0A7R7DJF7_9ACTN</name>
<dbReference type="PANTHER" id="PTHR46832">
    <property type="entry name" value="5'-METHYLTHIOADENOSINE/S-ADENOSYLHOMOCYSTEINE NUCLEOSIDASE"/>
    <property type="match status" value="1"/>
</dbReference>
<dbReference type="GO" id="GO:0009116">
    <property type="term" value="P:nucleoside metabolic process"/>
    <property type="evidence" value="ECO:0007669"/>
    <property type="project" value="InterPro"/>
</dbReference>
<dbReference type="Gene3D" id="3.40.50.1580">
    <property type="entry name" value="Nucleoside phosphorylase domain"/>
    <property type="match status" value="1"/>
</dbReference>
<dbReference type="GO" id="GO:0019284">
    <property type="term" value="P:L-methionine salvage from S-adenosylmethionine"/>
    <property type="evidence" value="ECO:0007669"/>
    <property type="project" value="TreeGrafter"/>
</dbReference>
<keyword evidence="1" id="KW-0474">Menaquinone biosynthesis</keyword>
<dbReference type="Pfam" id="PF01048">
    <property type="entry name" value="PNP_UDP_1"/>
    <property type="match status" value="1"/>
</dbReference>
<gene>
    <name evidence="1 4" type="primary">mqnB</name>
    <name evidence="4" type="ORF">Athai_03370</name>
</gene>
<dbReference type="SUPFAM" id="SSF53167">
    <property type="entry name" value="Purine and uridine phosphorylases"/>
    <property type="match status" value="1"/>
</dbReference>
<dbReference type="InterPro" id="IPR035994">
    <property type="entry name" value="Nucleoside_phosphorylase_sf"/>
</dbReference>
<dbReference type="Proteomes" id="UP000611640">
    <property type="component" value="Chromosome"/>
</dbReference>
<proteinExistence type="inferred from homology"/>
<dbReference type="HAMAP" id="MF_00991">
    <property type="entry name" value="MqnB"/>
    <property type="match status" value="1"/>
</dbReference>
<evidence type="ECO:0000256" key="2">
    <source>
        <dbReference type="NCBIfam" id="TIGR03664"/>
    </source>
</evidence>
<comment type="pathway">
    <text evidence="1">Quinol/quinone metabolism; menaquinone biosynthesis.</text>
</comment>
<keyword evidence="1 4" id="KW-0378">Hydrolase</keyword>
<organism evidence="4 5">
    <name type="scientific">Actinocatenispora thailandica</name>
    <dbReference type="NCBI Taxonomy" id="227318"/>
    <lineage>
        <taxon>Bacteria</taxon>
        <taxon>Bacillati</taxon>
        <taxon>Actinomycetota</taxon>
        <taxon>Actinomycetes</taxon>
        <taxon>Micromonosporales</taxon>
        <taxon>Micromonosporaceae</taxon>
        <taxon>Actinocatenispora</taxon>
    </lineage>
</organism>
<evidence type="ECO:0000313" key="4">
    <source>
        <dbReference type="EMBL" id="BCJ32834.1"/>
    </source>
</evidence>
<dbReference type="InterPro" id="IPR019963">
    <property type="entry name" value="FL_hydrolase_MqnB"/>
</dbReference>
<evidence type="ECO:0000313" key="5">
    <source>
        <dbReference type="Proteomes" id="UP000611640"/>
    </source>
</evidence>
<dbReference type="GO" id="GO:0009234">
    <property type="term" value="P:menaquinone biosynthetic process"/>
    <property type="evidence" value="ECO:0007669"/>
    <property type="project" value="UniProtKB-UniRule"/>
</dbReference>
<dbReference type="AlphaFoldDB" id="A0A7R7DJF7"/>
<evidence type="ECO:0000259" key="3">
    <source>
        <dbReference type="Pfam" id="PF01048"/>
    </source>
</evidence>
<reference evidence="4 5" key="1">
    <citation type="submission" date="2020-08" db="EMBL/GenBank/DDBJ databases">
        <title>Whole genome shotgun sequence of Actinocatenispora thailandica NBRC 105041.</title>
        <authorList>
            <person name="Komaki H."/>
            <person name="Tamura T."/>
        </authorList>
    </citation>
    <scope>NUCLEOTIDE SEQUENCE [LARGE SCALE GENOMIC DNA]</scope>
    <source>
        <strain evidence="4 5">NBRC 105041</strain>
    </source>
</reference>
<protein>
    <recommendedName>
        <fullName evidence="1 2">Futalosine hydrolase</fullName>
        <shortName evidence="1">FL hydrolase</shortName>
        <ecNumber evidence="1 2">3.2.2.26</ecNumber>
    </recommendedName>
    <alternativeName>
        <fullName evidence="1">Futalosine nucleosidase</fullName>
    </alternativeName>
    <alternativeName>
        <fullName evidence="1">Menaquinone biosynthetic enzyme MqnB</fullName>
    </alternativeName>
</protein>
<dbReference type="GO" id="GO:0008782">
    <property type="term" value="F:adenosylhomocysteine nucleosidase activity"/>
    <property type="evidence" value="ECO:0007669"/>
    <property type="project" value="TreeGrafter"/>
</dbReference>
<comment type="function">
    <text evidence="1">Catalyzes the hydrolysis of futalosine (FL) to dehypoxanthine futalosine (DHFL) and hypoxanthine, a step in the biosynthesis of menaquinone (MK, vitamin K2).</text>
</comment>